<dbReference type="EMBL" id="NBIV01000048">
    <property type="protein sequence ID" value="PXF45963.1"/>
    <property type="molecule type" value="Genomic_DNA"/>
</dbReference>
<protein>
    <recommendedName>
        <fullName evidence="1">Retrovirus-related Pol polyprotein from transposon TNT 1-94-like beta-barrel domain-containing protein</fullName>
    </recommendedName>
</protein>
<gene>
    <name evidence="2" type="ORF">BWQ96_04276</name>
</gene>
<reference evidence="2 3" key="1">
    <citation type="journal article" date="2018" name="Mol. Biol. Evol.">
        <title>Analysis of the draft genome of the red seaweed Gracilariopsis chorda provides insights into genome size evolution in Rhodophyta.</title>
        <authorList>
            <person name="Lee J."/>
            <person name="Yang E.C."/>
            <person name="Graf L."/>
            <person name="Yang J.H."/>
            <person name="Qiu H."/>
            <person name="Zel Zion U."/>
            <person name="Chan C.X."/>
            <person name="Stephens T.G."/>
            <person name="Weber A.P.M."/>
            <person name="Boo G.H."/>
            <person name="Boo S.M."/>
            <person name="Kim K.M."/>
            <person name="Shin Y."/>
            <person name="Jung M."/>
            <person name="Lee S.J."/>
            <person name="Yim H.S."/>
            <person name="Lee J.H."/>
            <person name="Bhattacharya D."/>
            <person name="Yoon H.S."/>
        </authorList>
    </citation>
    <scope>NUCLEOTIDE SEQUENCE [LARGE SCALE GENOMIC DNA]</scope>
    <source>
        <strain evidence="2 3">SKKU-2015</strain>
        <tissue evidence="2">Whole body</tissue>
    </source>
</reference>
<dbReference type="InterPro" id="IPR054722">
    <property type="entry name" value="PolX-like_BBD"/>
</dbReference>
<dbReference type="Proteomes" id="UP000247409">
    <property type="component" value="Unassembled WGS sequence"/>
</dbReference>
<dbReference type="AlphaFoldDB" id="A0A2V3IV45"/>
<proteinExistence type="predicted"/>
<evidence type="ECO:0000259" key="1">
    <source>
        <dbReference type="Pfam" id="PF22936"/>
    </source>
</evidence>
<accession>A0A2V3IV45</accession>
<dbReference type="OrthoDB" id="2015125at2759"/>
<evidence type="ECO:0000313" key="3">
    <source>
        <dbReference type="Proteomes" id="UP000247409"/>
    </source>
</evidence>
<evidence type="ECO:0000313" key="2">
    <source>
        <dbReference type="EMBL" id="PXF45963.1"/>
    </source>
</evidence>
<comment type="caution">
    <text evidence="2">The sequence shown here is derived from an EMBL/GenBank/DDBJ whole genome shotgun (WGS) entry which is preliminary data.</text>
</comment>
<feature type="domain" description="Retrovirus-related Pol polyprotein from transposon TNT 1-94-like beta-barrel" evidence="1">
    <location>
        <begin position="31"/>
        <end position="72"/>
    </location>
</feature>
<name>A0A2V3IV45_9FLOR</name>
<keyword evidence="3" id="KW-1185">Reference proteome</keyword>
<dbReference type="Pfam" id="PF22936">
    <property type="entry name" value="Pol_BBD"/>
    <property type="match status" value="1"/>
</dbReference>
<organism evidence="2 3">
    <name type="scientific">Gracilariopsis chorda</name>
    <dbReference type="NCBI Taxonomy" id="448386"/>
    <lineage>
        <taxon>Eukaryota</taxon>
        <taxon>Rhodophyta</taxon>
        <taxon>Florideophyceae</taxon>
        <taxon>Rhodymeniophycidae</taxon>
        <taxon>Gracilariales</taxon>
        <taxon>Gracilariaceae</taxon>
        <taxon>Gracilariopsis</taxon>
    </lineage>
</organism>
<sequence length="106" mass="12006">MCITLYTGYSLQIRSMYLWAMEARYKNGQEEVQCWAIDGQGELVKIHLYDVLYVPKLICNLLSVSAIRRRGFMTSFLSDDDGNGSAVLKQKSSNILMMGKELSEGL</sequence>